<dbReference type="EMBL" id="WTZA01000002">
    <property type="protein sequence ID" value="MXO76224.1"/>
    <property type="molecule type" value="Genomic_DNA"/>
</dbReference>
<dbReference type="Gene3D" id="3.40.50.720">
    <property type="entry name" value="NAD(P)-binding Rossmann-like Domain"/>
    <property type="match status" value="1"/>
</dbReference>
<dbReference type="PANTHER" id="PTHR14097:SF7">
    <property type="entry name" value="OXIDOREDUCTASE HTATIP2"/>
    <property type="match status" value="1"/>
</dbReference>
<dbReference type="InterPro" id="IPR016040">
    <property type="entry name" value="NAD(P)-bd_dom"/>
</dbReference>
<evidence type="ECO:0000313" key="2">
    <source>
        <dbReference type="EMBL" id="MXO76224.1"/>
    </source>
</evidence>
<dbReference type="RefSeq" id="WP_160612022.1">
    <property type="nucleotide sequence ID" value="NZ_WTZA01000002.1"/>
</dbReference>
<dbReference type="AlphaFoldDB" id="A0A6I4THX1"/>
<dbReference type="Proteomes" id="UP000439522">
    <property type="component" value="Unassembled WGS sequence"/>
</dbReference>
<accession>A0A6I4THX1</accession>
<dbReference type="PANTHER" id="PTHR14097">
    <property type="entry name" value="OXIDOREDUCTASE HTATIP2"/>
    <property type="match status" value="1"/>
</dbReference>
<organism evidence="2 3">
    <name type="scientific">Tsuneonella aeria</name>
    <dbReference type="NCBI Taxonomy" id="1837929"/>
    <lineage>
        <taxon>Bacteria</taxon>
        <taxon>Pseudomonadati</taxon>
        <taxon>Pseudomonadota</taxon>
        <taxon>Alphaproteobacteria</taxon>
        <taxon>Sphingomonadales</taxon>
        <taxon>Erythrobacteraceae</taxon>
        <taxon>Tsuneonella</taxon>
    </lineage>
</organism>
<evidence type="ECO:0000313" key="3">
    <source>
        <dbReference type="Proteomes" id="UP000439522"/>
    </source>
</evidence>
<keyword evidence="3" id="KW-1185">Reference proteome</keyword>
<dbReference type="InterPro" id="IPR036291">
    <property type="entry name" value="NAD(P)-bd_dom_sf"/>
</dbReference>
<name>A0A6I4THX1_9SPHN</name>
<dbReference type="OrthoDB" id="9798632at2"/>
<comment type="caution">
    <text evidence="2">The sequence shown here is derived from an EMBL/GenBank/DDBJ whole genome shotgun (WGS) entry which is preliminary data.</text>
</comment>
<feature type="domain" description="NAD(P)-binding" evidence="1">
    <location>
        <begin position="11"/>
        <end position="166"/>
    </location>
</feature>
<dbReference type="SUPFAM" id="SSF51735">
    <property type="entry name" value="NAD(P)-binding Rossmann-fold domains"/>
    <property type="match status" value="1"/>
</dbReference>
<protein>
    <submittedName>
        <fullName evidence="2">NAD(P)H-binding protein</fullName>
    </submittedName>
</protein>
<gene>
    <name evidence="2" type="ORF">GRI40_13485</name>
</gene>
<reference evidence="2 3" key="1">
    <citation type="submission" date="2019-12" db="EMBL/GenBank/DDBJ databases">
        <title>Genomic-based taxomic classification of the family Erythrobacteraceae.</title>
        <authorList>
            <person name="Xu L."/>
        </authorList>
    </citation>
    <scope>NUCLEOTIDE SEQUENCE [LARGE SCALE GENOMIC DNA]</scope>
    <source>
        <strain evidence="2 3">100921-2</strain>
    </source>
</reference>
<sequence length="233" mass="25034">MSDPLRIALVGATGLVGSEVVKLAVGRGDVRLVAVARRESPLPQGARMEMFVAEPDKWGEVFDAVRPTGLICALGTTWRKSGKDEAAFRAVDQDLVLATARAAKAAGVERLVAVSSVGADARSKNFYLRVKGEVERELQAMRFKRLDILRPGLLKGARSHDLRLGERLATIISPLADLAMQGRFSAYRSVRAELVAKAALTLAMRKAAGRFVHDNDAILRAAAGLPIPLRAGD</sequence>
<evidence type="ECO:0000259" key="1">
    <source>
        <dbReference type="Pfam" id="PF13460"/>
    </source>
</evidence>
<proteinExistence type="predicted"/>
<dbReference type="Pfam" id="PF13460">
    <property type="entry name" value="NAD_binding_10"/>
    <property type="match status" value="1"/>
</dbReference>